<dbReference type="InterPro" id="IPR024674">
    <property type="entry name" value="HpaB/PvcC/4-BUDH_N"/>
</dbReference>
<dbReference type="SUPFAM" id="SSF56645">
    <property type="entry name" value="Acyl-CoA dehydrogenase NM domain-like"/>
    <property type="match status" value="1"/>
</dbReference>
<evidence type="ECO:0000256" key="1">
    <source>
        <dbReference type="ARBA" id="ARBA00022630"/>
    </source>
</evidence>
<proteinExistence type="predicted"/>
<dbReference type="Pfam" id="PF03241">
    <property type="entry name" value="HpaB"/>
    <property type="match status" value="1"/>
</dbReference>
<dbReference type="SUPFAM" id="SSF47203">
    <property type="entry name" value="Acyl-CoA dehydrogenase C-terminal domain-like"/>
    <property type="match status" value="1"/>
</dbReference>
<feature type="binding site" evidence="4">
    <location>
        <position position="191"/>
    </location>
    <ligand>
        <name>FAD</name>
        <dbReference type="ChEBI" id="CHEBI:57692"/>
    </ligand>
</feature>
<dbReference type="PANTHER" id="PTHR36117">
    <property type="entry name" value="4-HYDROXYPHENYLACETATE 3-MONOOXYGENASE-RELATED"/>
    <property type="match status" value="1"/>
</dbReference>
<dbReference type="EMBL" id="CP019962">
    <property type="protein sequence ID" value="ARD64835.1"/>
    <property type="molecule type" value="Genomic_DNA"/>
</dbReference>
<dbReference type="PIRSF" id="PIRSF000331">
    <property type="entry name" value="HpaA_HpaB"/>
    <property type="match status" value="1"/>
</dbReference>
<gene>
    <name evidence="7" type="ORF">B2M23_04455</name>
</gene>
<evidence type="ECO:0000313" key="8">
    <source>
        <dbReference type="Proteomes" id="UP000192391"/>
    </source>
</evidence>
<keyword evidence="1" id="KW-0285">Flavoprotein</keyword>
<keyword evidence="3" id="KW-0560">Oxidoreductase</keyword>
<evidence type="ECO:0000313" key="7">
    <source>
        <dbReference type="EMBL" id="ARD64835.1"/>
    </source>
</evidence>
<dbReference type="Proteomes" id="UP000192391">
    <property type="component" value="Chromosome"/>
</dbReference>
<sequence>MKTARDYIDSLRGRDIKVYIKGELIDSDKVIDHPFIKGHVNAASMTYALAGSLQYEDLMTTTSHLTGKKINRFTHIHQSVSDLVKKVKMLRMISQKTGTCYQRCVGFDAMNATYSVTYDMDKAMGTEYHEHFKKFLLYVQENDLMIAGAMTDPKGDRSLRPSQQADPDLFVHVVDKNEDGIVIRGAKAHMTGMVNSHEMLIMPTMGMKEDDADYAVCCALPVDAPGVIHIFGRQTNDDRKMEGEIDQGNAKFGIVGGECLTVLNDVFVPWERVFMCGETPYSGLLVERFACYHRQNYGGCKGGVSDVVVGAAALMADYSGYGKAGHVKEKINEMIHLTETLYACSLACSCEGKPTESGAYFVDPLLANVGKHNVTQLIYDIDRLAQDIGGGIIATMPSESDLRNPEIGKYVDKYLKGVADVPTEDRMRIGRLIENMTGGTALVESMHGAGSPQAQKVMYSKLSNLEQKKEFAAHLAGIHSDKSEEE</sequence>
<evidence type="ECO:0000256" key="4">
    <source>
        <dbReference type="PIRSR" id="PIRSR000331-2"/>
    </source>
</evidence>
<feature type="domain" description="HpaB/PvcC/4-BUDH C-terminal" evidence="5">
    <location>
        <begin position="283"/>
        <end position="476"/>
    </location>
</feature>
<dbReference type="PANTHER" id="PTHR36117:SF3">
    <property type="entry name" value="4-HYDROXYPHENYLACETATE 3-MONOOXYGENASE-RELATED"/>
    <property type="match status" value="1"/>
</dbReference>
<organism evidence="7 8">
    <name type="scientific">Eubacterium limosum</name>
    <dbReference type="NCBI Taxonomy" id="1736"/>
    <lineage>
        <taxon>Bacteria</taxon>
        <taxon>Bacillati</taxon>
        <taxon>Bacillota</taxon>
        <taxon>Clostridia</taxon>
        <taxon>Eubacteriales</taxon>
        <taxon>Eubacteriaceae</taxon>
        <taxon>Eubacterium</taxon>
    </lineage>
</organism>
<dbReference type="InterPro" id="IPR046373">
    <property type="entry name" value="Acyl-CoA_Oxase/DH_mid-dom_sf"/>
</dbReference>
<reference evidence="8" key="1">
    <citation type="journal article" date="2017" name="Sci. Rep.">
        <title>Determination of the Genome and Primary Transcriptome of Syngas Fermenting Eubacterium limosum ATCC 8486.</title>
        <authorList>
            <person name="Song Y."/>
            <person name="Shin J."/>
            <person name="Jeong Y."/>
            <person name="Jin S."/>
            <person name="Lee J.K."/>
            <person name="Kim D.R."/>
            <person name="Kim S.C."/>
            <person name="Cho S."/>
            <person name="Cho B.K."/>
        </authorList>
    </citation>
    <scope>NUCLEOTIDE SEQUENCE [LARGE SCALE GENOMIC DNA]</scope>
    <source>
        <strain evidence="8">ATCC 8486</strain>
    </source>
</reference>
<evidence type="ECO:0000259" key="5">
    <source>
        <dbReference type="Pfam" id="PF03241"/>
    </source>
</evidence>
<dbReference type="Gene3D" id="1.10.3140.10">
    <property type="entry name" value="4-hydroxybutyryl-coa dehydratase, domain 1"/>
    <property type="match status" value="1"/>
</dbReference>
<dbReference type="RefSeq" id="WP_038351930.1">
    <property type="nucleotide sequence ID" value="NZ_CP019962.1"/>
</dbReference>
<name>A0AAC9QSA0_EUBLI</name>
<dbReference type="InterPro" id="IPR036250">
    <property type="entry name" value="AcylCo_DH-like_C"/>
</dbReference>
<dbReference type="InterPro" id="IPR024719">
    <property type="entry name" value="HpaB/PvcC/4-BUDH_C"/>
</dbReference>
<dbReference type="Pfam" id="PF11794">
    <property type="entry name" value="HpaB_N"/>
    <property type="match status" value="1"/>
</dbReference>
<keyword evidence="2 4" id="KW-0274">FAD</keyword>
<dbReference type="KEGG" id="elim:B2M23_04455"/>
<protein>
    <submittedName>
        <fullName evidence="7">4-hydroxybutyryl-CoA dehydratase</fullName>
    </submittedName>
</protein>
<dbReference type="InterPro" id="IPR004925">
    <property type="entry name" value="HpaB/PvcC/4-BUDH"/>
</dbReference>
<accession>A0AAC9QSA0</accession>
<evidence type="ECO:0000256" key="2">
    <source>
        <dbReference type="ARBA" id="ARBA00022827"/>
    </source>
</evidence>
<dbReference type="GO" id="GO:0016627">
    <property type="term" value="F:oxidoreductase activity, acting on the CH-CH group of donors"/>
    <property type="evidence" value="ECO:0007669"/>
    <property type="project" value="InterPro"/>
</dbReference>
<feature type="domain" description="HpaB/PvcC/4-BUDH N-terminal" evidence="6">
    <location>
        <begin position="3"/>
        <end position="275"/>
    </location>
</feature>
<evidence type="ECO:0000256" key="3">
    <source>
        <dbReference type="ARBA" id="ARBA00023002"/>
    </source>
</evidence>
<dbReference type="Gene3D" id="2.40.110.10">
    <property type="entry name" value="Butyryl-CoA Dehydrogenase, subunit A, domain 2"/>
    <property type="match status" value="1"/>
</dbReference>
<evidence type="ECO:0000259" key="6">
    <source>
        <dbReference type="Pfam" id="PF11794"/>
    </source>
</evidence>
<dbReference type="InterPro" id="IPR009100">
    <property type="entry name" value="AcylCoA_DH/oxidase_NM_dom_sf"/>
</dbReference>
<dbReference type="Gene3D" id="1.20.140.10">
    <property type="entry name" value="Butyryl-CoA Dehydrogenase, subunit A, domain 3"/>
    <property type="match status" value="1"/>
</dbReference>
<dbReference type="AlphaFoldDB" id="A0AAC9QSA0"/>